<dbReference type="Gene3D" id="1.10.287.1490">
    <property type="match status" value="1"/>
</dbReference>
<dbReference type="RefSeq" id="XP_033460663.1">
    <property type="nucleotide sequence ID" value="XM_033604695.1"/>
</dbReference>
<keyword evidence="1 2" id="KW-0175">Coiled coil</keyword>
<dbReference type="PANTHER" id="PTHR18870">
    <property type="entry name" value="PROTEIN TAG-278-RELATED"/>
    <property type="match status" value="1"/>
</dbReference>
<feature type="region of interest" description="Disordered" evidence="3">
    <location>
        <begin position="1569"/>
        <end position="1588"/>
    </location>
</feature>
<feature type="region of interest" description="Disordered" evidence="3">
    <location>
        <begin position="357"/>
        <end position="381"/>
    </location>
</feature>
<dbReference type="OrthoDB" id="3942837at2759"/>
<feature type="compositionally biased region" description="Basic and acidic residues" evidence="3">
    <location>
        <begin position="706"/>
        <end position="719"/>
    </location>
</feature>
<keyword evidence="4" id="KW-1185">Reference proteome</keyword>
<feature type="compositionally biased region" description="Low complexity" evidence="3">
    <location>
        <begin position="87"/>
        <end position="101"/>
    </location>
</feature>
<evidence type="ECO:0000256" key="3">
    <source>
        <dbReference type="SAM" id="MobiDB-lite"/>
    </source>
</evidence>
<feature type="region of interest" description="Disordered" evidence="3">
    <location>
        <begin position="1699"/>
        <end position="1718"/>
    </location>
</feature>
<feature type="compositionally biased region" description="Polar residues" evidence="3">
    <location>
        <begin position="1570"/>
        <end position="1588"/>
    </location>
</feature>
<feature type="compositionally biased region" description="Basic and acidic residues" evidence="3">
    <location>
        <begin position="177"/>
        <end position="191"/>
    </location>
</feature>
<feature type="region of interest" description="Disordered" evidence="3">
    <location>
        <begin position="593"/>
        <end position="616"/>
    </location>
</feature>
<accession>A0A6J3M9Z1</accession>
<feature type="compositionally biased region" description="Polar residues" evidence="3">
    <location>
        <begin position="236"/>
        <end position="245"/>
    </location>
</feature>
<evidence type="ECO:0000256" key="1">
    <source>
        <dbReference type="ARBA" id="ARBA00023054"/>
    </source>
</evidence>
<feature type="compositionally biased region" description="Acidic residues" evidence="3">
    <location>
        <begin position="202"/>
        <end position="212"/>
    </location>
</feature>
<feature type="coiled-coil region" evidence="2">
    <location>
        <begin position="288"/>
        <end position="343"/>
    </location>
</feature>
<feature type="compositionally biased region" description="Basic and acidic residues" evidence="3">
    <location>
        <begin position="1536"/>
        <end position="1554"/>
    </location>
</feature>
<feature type="coiled-coil region" evidence="2">
    <location>
        <begin position="1079"/>
        <end position="1162"/>
    </location>
</feature>
<feature type="region of interest" description="Disordered" evidence="3">
    <location>
        <begin position="700"/>
        <end position="719"/>
    </location>
</feature>
<feature type="compositionally biased region" description="Polar residues" evidence="3">
    <location>
        <begin position="360"/>
        <end position="381"/>
    </location>
</feature>
<reference evidence="5" key="1">
    <citation type="submission" date="2020-01" db="EMBL/GenBank/DDBJ databases">
        <authorList>
            <consortium name="DOE Joint Genome Institute"/>
            <person name="Haridas S."/>
            <person name="Albert R."/>
            <person name="Binder M."/>
            <person name="Bloem J."/>
            <person name="Labutti K."/>
            <person name="Salamov A."/>
            <person name="Andreopoulos B."/>
            <person name="Baker S.E."/>
            <person name="Barry K."/>
            <person name="Bills G."/>
            <person name="Bluhm B.H."/>
            <person name="Cannon C."/>
            <person name="Castanera R."/>
            <person name="Culley D.E."/>
            <person name="Daum C."/>
            <person name="Ezra D."/>
            <person name="Gonzalez J.B."/>
            <person name="Henrissat B."/>
            <person name="Kuo A."/>
            <person name="Liang C."/>
            <person name="Lipzen A."/>
            <person name="Lutzoni F."/>
            <person name="Magnuson J."/>
            <person name="Mondo S."/>
            <person name="Nolan M."/>
            <person name="Ohm R."/>
            <person name="Pangilinan J."/>
            <person name="Park H.-J."/>
            <person name="Ramirez L."/>
            <person name="Alfaro M."/>
            <person name="Sun H."/>
            <person name="Tritt A."/>
            <person name="Yoshinaga Y."/>
            <person name="Zwiers L.-H."/>
            <person name="Turgeon B.G."/>
            <person name="Goodwin S.B."/>
            <person name="Spatafora J.W."/>
            <person name="Crous P.W."/>
            <person name="Grigoriev I.V."/>
        </authorList>
    </citation>
    <scope>NUCLEOTIDE SEQUENCE</scope>
    <source>
        <strain evidence="5">CBS 342.82</strain>
    </source>
</reference>
<organism evidence="5">
    <name type="scientific">Dissoconium aciculare CBS 342.82</name>
    <dbReference type="NCBI Taxonomy" id="1314786"/>
    <lineage>
        <taxon>Eukaryota</taxon>
        <taxon>Fungi</taxon>
        <taxon>Dikarya</taxon>
        <taxon>Ascomycota</taxon>
        <taxon>Pezizomycotina</taxon>
        <taxon>Dothideomycetes</taxon>
        <taxon>Dothideomycetidae</taxon>
        <taxon>Mycosphaerellales</taxon>
        <taxon>Dissoconiaceae</taxon>
        <taxon>Dissoconium</taxon>
    </lineage>
</organism>
<feature type="coiled-coil region" evidence="2">
    <location>
        <begin position="1654"/>
        <end position="1681"/>
    </location>
</feature>
<dbReference type="GeneID" id="54362495"/>
<feature type="compositionally biased region" description="Low complexity" evidence="3">
    <location>
        <begin position="27"/>
        <end position="61"/>
    </location>
</feature>
<gene>
    <name evidence="5" type="ORF">K489DRAFT_379622</name>
</gene>
<reference evidence="5" key="2">
    <citation type="submission" date="2020-04" db="EMBL/GenBank/DDBJ databases">
        <authorList>
            <consortium name="NCBI Genome Project"/>
        </authorList>
    </citation>
    <scope>NUCLEOTIDE SEQUENCE</scope>
    <source>
        <strain evidence="5">CBS 342.82</strain>
    </source>
</reference>
<feature type="compositionally biased region" description="Polar residues" evidence="3">
    <location>
        <begin position="126"/>
        <end position="137"/>
    </location>
</feature>
<feature type="compositionally biased region" description="Polar residues" evidence="3">
    <location>
        <begin position="161"/>
        <end position="172"/>
    </location>
</feature>
<evidence type="ECO:0000256" key="2">
    <source>
        <dbReference type="SAM" id="Coils"/>
    </source>
</evidence>
<feature type="compositionally biased region" description="Basic and acidic residues" evidence="3">
    <location>
        <begin position="102"/>
        <end position="112"/>
    </location>
</feature>
<feature type="region of interest" description="Disordered" evidence="3">
    <location>
        <begin position="1"/>
        <end position="245"/>
    </location>
</feature>
<sequence>MVNPPAGADAKKVTPPVSSRLSVGPRPTASSQAPTRSSTAASRATTSTPATRTPTRPLAPSVRKSTTEKSPTVASKPDSLEARRLARSTTSATTSTLASRATKADAGLDKTRRTTLGGTPPKRPPSSASTVSRTGTIGTKVRPSSLAAAGVKPAPARAKRSSTIESVASTDNVARPVSRDTITEESSARQEEDAEIATAPGDELELDGEVEANDNAIGRDLASPRTPLDTSHFDHTSSPNSVHANFETLSNITNNLDESLSSQDQTQGLGDDRAIGQENERQALLDRLTAARRDLASVTSECDQLKAQLISSHEDRDAVEAALENTRQELSAATKQLETVKEMSDTVTAGMKSMKVQVEAQDSGTSKDALSRDISSQQANEPRQVIALEEHEHALQSLRDSHENTVRLLEAQHEKSLSRSKTEHASEMAKTLESQDAALKAIKAAHKLHLLALQEESQTEVESLKHDYHSSLESYQEDHSNEIDALISEKELALAALEESHAEEISKLKLEISKHPTELQGVESKIAAVQDALRKELLEKTDDRDKLAQVVEDLKQEIDRCQVQLDADADAQDKLNEEAQIRINALQAELEEEKRRSQAAQERVAQAHTDSETRQAEAIQELHKAQELEIQKIKDDSAEQNNAIQQQAEKNLKELRERLEKDISEMQSKAADERTLSAQESDRLLQDVRRQLEEEFEQARANATRVHTEQLEKTQKESLEEQERAATARAELEATLLAQEKEIQTQLDIVQTELAEKHNKLEEAARQLDSEKANSREAIEQLQNELRTTQQLKEDLEQQLKEELHKLSTADDKHVEDLQDELRTLKTSESSTREVLANLRDALAKNTALIEEKQTEIDGHVSDLAASHAAIENLQDEVRKLQQVGDESMQSSSKTIEDLQDQIKIAAQESADANDKINLLESAAALHEKTVDELKSELQRAQQTASNLEIENNEKIARLQSDLDSLAQEKGRLEIAQADALTEKDNIVLVKTNAIEELEGTVASLQQELSHVQSSTAVENSSSGQIAEEFQDQIQILQHKLEDSHDARQKAEHEFTQLSEAHSTILQKFNDFEAQNVEIGTLRQEHAKANEHLEELRTKFDQVARRFQDSNLQIEQLEIQLKEATQASATAIHEKQNTESSLSKLQDELTGLQKVLDTFSQDSDERESRHVKSLASLSDQHTHEVEQIMAKHANDIAAVQKAADEQLHSAGIERDQNHAVALATLKGEYALQLAAAEEKASQDAHALSIERERNYEMTLAKMQDDHAAQLAEVEAKLSQDFEASAAERGRLHGLALSELKAEHTARLTEIETRSIKGQEDNSATREREFEDALSTLKAEHASHVAKIESAALQQSEKISSDRDREHAAALAALTQEHGAQLAEIVKRSQDHAQSDRAERDSAHEAAVEEVIRGYTARIAEIEQSVTARSFELEQIHKQTVADLQEEHRAQLASAERLAKEALDASLRDRDGEHQKAIQGLVQTHELHIAEVERFFADREKGERSSLVQAHEGALAQLRISHAVEMDHLQETAARELEAARAERDKLPQSDEVGDHNSNQLLPRDRALIPPQNSIQEQTPPKASEPTSRGLSHIFFNHEPEVVEHGTNEPFSQPQDSLTEDLVNESIDEIPIAYIEGARDVIEAPVNDSSSHAAVQQLQSDNALLRLALNNAQEEITSLKSLPTTATDTSALQQTLIQAPHPGTSLDNDDVFTSSHTPENGLTLEGALHSLQMQTAQLLEINDDFLAEQDRWRSGRYVSSRNPSASVVSPSAS</sequence>
<dbReference type="PANTHER" id="PTHR18870:SF9">
    <property type="entry name" value="PROTEIN TAG-278-RELATED"/>
    <property type="match status" value="1"/>
</dbReference>
<reference evidence="5" key="3">
    <citation type="submission" date="2025-08" db="UniProtKB">
        <authorList>
            <consortium name="RefSeq"/>
        </authorList>
    </citation>
    <scope>IDENTIFICATION</scope>
    <source>
        <strain evidence="5">CBS 342.82</strain>
    </source>
</reference>
<proteinExistence type="predicted"/>
<feature type="region of interest" description="Disordered" evidence="3">
    <location>
        <begin position="1536"/>
        <end position="1564"/>
    </location>
</feature>
<feature type="compositionally biased region" description="Low complexity" evidence="3">
    <location>
        <begin position="147"/>
        <end position="156"/>
    </location>
</feature>
<name>A0A6J3M9Z1_9PEZI</name>
<protein>
    <submittedName>
        <fullName evidence="5">Uncharacterized protein</fullName>
    </submittedName>
</protein>
<dbReference type="Proteomes" id="UP000504637">
    <property type="component" value="Unplaced"/>
</dbReference>
<evidence type="ECO:0000313" key="5">
    <source>
        <dbReference type="RefSeq" id="XP_033460663.1"/>
    </source>
</evidence>
<evidence type="ECO:0000313" key="4">
    <source>
        <dbReference type="Proteomes" id="UP000504637"/>
    </source>
</evidence>